<dbReference type="EMBL" id="SHMG01000002">
    <property type="protein sequence ID" value="TAA45699.1"/>
    <property type="molecule type" value="Genomic_DNA"/>
</dbReference>
<evidence type="ECO:0000313" key="4">
    <source>
        <dbReference type="Proteomes" id="UP000294164"/>
    </source>
</evidence>
<protein>
    <submittedName>
        <fullName evidence="3">DUF4189 domain-containing protein</fullName>
    </submittedName>
</protein>
<dbReference type="Pfam" id="PF13827">
    <property type="entry name" value="DUF4189"/>
    <property type="match status" value="1"/>
</dbReference>
<keyword evidence="1" id="KW-0472">Membrane</keyword>
<dbReference type="Proteomes" id="UP000294164">
    <property type="component" value="Unassembled WGS sequence"/>
</dbReference>
<reference evidence="3 4" key="1">
    <citation type="submission" date="2019-02" db="EMBL/GenBank/DDBJ databases">
        <title>WGS of Pseudoxanthomonas species novum from clinical isolates.</title>
        <authorList>
            <person name="Bernier A.-M."/>
            <person name="Bernard K."/>
            <person name="Vachon A."/>
        </authorList>
    </citation>
    <scope>NUCLEOTIDE SEQUENCE [LARGE SCALE GENOMIC DNA]</scope>
    <source>
        <strain evidence="3 4">NML130969</strain>
    </source>
</reference>
<keyword evidence="1" id="KW-1133">Transmembrane helix</keyword>
<dbReference type="OrthoDB" id="6008701at2"/>
<proteinExistence type="predicted"/>
<evidence type="ECO:0000259" key="2">
    <source>
        <dbReference type="Pfam" id="PF13827"/>
    </source>
</evidence>
<comment type="caution">
    <text evidence="3">The sequence shown here is derived from an EMBL/GenBank/DDBJ whole genome shotgun (WGS) entry which is preliminary data.</text>
</comment>
<dbReference type="InterPro" id="IPR025240">
    <property type="entry name" value="DUF4189"/>
</dbReference>
<gene>
    <name evidence="3" type="ORF">EA655_05840</name>
</gene>
<feature type="transmembrane region" description="Helical" evidence="1">
    <location>
        <begin position="32"/>
        <end position="49"/>
    </location>
</feature>
<keyword evidence="1" id="KW-0812">Transmembrane</keyword>
<dbReference type="AlphaFoldDB" id="A0A4Q8M799"/>
<sequence>MVQVLAMLTTKNEAHWVQPIGRAMPDRRLARSVWLTPWLGLVIVSMLMMPGASAQTRCPGGVAPGSVLCQPDLPQSGSGSSRTIVKIVGHWDKTWGAIADSPNLIGGVSTGELSKRAAEQRALEACAERGGHSCVVSFTYFNQCMALIDPHIQGASNFAQTAGSIEVASELGLKLCAEKSGPGASCEVVYSDCTMPKYRE</sequence>
<accession>A0A4Q8M799</accession>
<name>A0A4Q8M799_9GAMM</name>
<feature type="domain" description="DUF4189" evidence="2">
    <location>
        <begin position="95"/>
        <end position="193"/>
    </location>
</feature>
<organism evidence="3 4">
    <name type="scientific">Pseudoxanthomonas winnipegensis</name>
    <dbReference type="NCBI Taxonomy" id="2480810"/>
    <lineage>
        <taxon>Bacteria</taxon>
        <taxon>Pseudomonadati</taxon>
        <taxon>Pseudomonadota</taxon>
        <taxon>Gammaproteobacteria</taxon>
        <taxon>Lysobacterales</taxon>
        <taxon>Lysobacteraceae</taxon>
        <taxon>Pseudoxanthomonas</taxon>
    </lineage>
</organism>
<evidence type="ECO:0000256" key="1">
    <source>
        <dbReference type="SAM" id="Phobius"/>
    </source>
</evidence>
<evidence type="ECO:0000313" key="3">
    <source>
        <dbReference type="EMBL" id="TAA45699.1"/>
    </source>
</evidence>